<reference evidence="2" key="2">
    <citation type="journal article" date="2021" name="PeerJ">
        <title>Extensive microbial diversity within the chicken gut microbiome revealed by metagenomics and culture.</title>
        <authorList>
            <person name="Gilroy R."/>
            <person name="Ravi A."/>
            <person name="Getino M."/>
            <person name="Pursley I."/>
            <person name="Horton D.L."/>
            <person name="Alikhan N.F."/>
            <person name="Baker D."/>
            <person name="Gharbi K."/>
            <person name="Hall N."/>
            <person name="Watson M."/>
            <person name="Adriaenssens E.M."/>
            <person name="Foster-Nyarko E."/>
            <person name="Jarju S."/>
            <person name="Secka A."/>
            <person name="Antonio M."/>
            <person name="Oren A."/>
            <person name="Chaudhuri R.R."/>
            <person name="La Ragione R."/>
            <person name="Hildebrand F."/>
            <person name="Pallen M.J."/>
        </authorList>
    </citation>
    <scope>NUCLEOTIDE SEQUENCE</scope>
    <source>
        <strain evidence="2">2889</strain>
    </source>
</reference>
<proteinExistence type="predicted"/>
<gene>
    <name evidence="2" type="ORF">IAB08_07615</name>
</gene>
<dbReference type="InterPro" id="IPR015943">
    <property type="entry name" value="WD40/YVTN_repeat-like_dom_sf"/>
</dbReference>
<dbReference type="SUPFAM" id="SSF69322">
    <property type="entry name" value="Tricorn protease domain 2"/>
    <property type="match status" value="1"/>
</dbReference>
<sequence>MGTVFHKTDRLFVWVAFMVLSLVSPAQDLAVGHWRTHFAPSAVIQMAQRDVDMFGAMESSLLYVDTRDDILYEMDRTDDLSGVGISALAYGTLYDALVVGYSDGMLDLVYGMDVVPLSYIRDADFDGDKAIHQVWVDGRYAYLATGFGVVVVDLRKEEIKETYFIGQNNSRETVKGICVDENLIYALTDAGLKYASKNASNLNDFAAWTLDSASMPLSGSLQHCALAWDEVVVSNENQVAVGLPGQSWEEIPLRASSSVAHVEGFGDKLTVVYYDTSWGWRVDVFGADRELEYTTEGTRLPGLSSACLDKAGNLWIGCQDGEMIRLEMPDGRKTYFQHEGPVSDRCFELTKKGKSLLVAGGGYGNAFQPSDVPFEVSAFENGDWTVYNSESVRVAGLPSSVRSVVQAVEDPHQDGHYFAATSMSGLVEIMPDGGMKQHTPENSTLEYNNANHESCRVYGLDFDADGNLWVLNTLSDAAMHRMDRNGNWTAYDLRVSGLVPDRVSDLLVDYWQHQWVIFNNESLAVYETDGNHIKGLQVNMNNGNDLNTSRIFCLVEDDLGHIWIGTDRGVKVIDQHARMFESPNGNYTSVPVNTVRVTRDGYLVNLLDDNQVTAIAVDGGNRKWLGTNSNGLYLVSSDGTEEILHFTTANSPLFSDRIQDIAIDDRTGEVFIATDRGLLSYRSTATRTEGDPKEEARAFPNPVRPGYQGLINVKGLPQNAIVKITDTNGTLIYQGRATGGQLSWDGYGMQGRRPDSGVLFVFASTEDGGERLACKIFFIR</sequence>
<evidence type="ECO:0000313" key="2">
    <source>
        <dbReference type="EMBL" id="MBO8433144.1"/>
    </source>
</evidence>
<dbReference type="AlphaFoldDB" id="A0A9D9H236"/>
<dbReference type="Proteomes" id="UP000823612">
    <property type="component" value="Unassembled WGS sequence"/>
</dbReference>
<dbReference type="EMBL" id="JADIMZ010000111">
    <property type="protein sequence ID" value="MBO8433144.1"/>
    <property type="molecule type" value="Genomic_DNA"/>
</dbReference>
<protein>
    <recommendedName>
        <fullName evidence="1">PorZ N-terminal beta-propeller domain-containing protein</fullName>
    </recommendedName>
</protein>
<evidence type="ECO:0000313" key="3">
    <source>
        <dbReference type="Proteomes" id="UP000823612"/>
    </source>
</evidence>
<organism evidence="2 3">
    <name type="scientific">Candidatus Pullibacteroides excrementavium</name>
    <dbReference type="NCBI Taxonomy" id="2840905"/>
    <lineage>
        <taxon>Bacteria</taxon>
        <taxon>Pseudomonadati</taxon>
        <taxon>Bacteroidota</taxon>
        <taxon>Bacteroidia</taxon>
        <taxon>Bacteroidales</taxon>
        <taxon>Candidatus Pullibacteroides</taxon>
    </lineage>
</organism>
<evidence type="ECO:0000259" key="1">
    <source>
        <dbReference type="Pfam" id="PF21544"/>
    </source>
</evidence>
<dbReference type="SUPFAM" id="SSF101898">
    <property type="entry name" value="NHL repeat"/>
    <property type="match status" value="1"/>
</dbReference>
<dbReference type="Pfam" id="PF07494">
    <property type="entry name" value="Reg_prop"/>
    <property type="match status" value="1"/>
</dbReference>
<accession>A0A9D9H236</accession>
<comment type="caution">
    <text evidence="2">The sequence shown here is derived from an EMBL/GenBank/DDBJ whole genome shotgun (WGS) entry which is preliminary data.</text>
</comment>
<reference evidence="2" key="1">
    <citation type="submission" date="2020-10" db="EMBL/GenBank/DDBJ databases">
        <authorList>
            <person name="Gilroy R."/>
        </authorList>
    </citation>
    <scope>NUCLEOTIDE SEQUENCE</scope>
    <source>
        <strain evidence="2">2889</strain>
    </source>
</reference>
<dbReference type="Pfam" id="PF21544">
    <property type="entry name" value="PorZ_N_b_propeller"/>
    <property type="match status" value="1"/>
</dbReference>
<dbReference type="InterPro" id="IPR011110">
    <property type="entry name" value="Reg_prop"/>
</dbReference>
<dbReference type="InterPro" id="IPR048954">
    <property type="entry name" value="PorZ_N"/>
</dbReference>
<dbReference type="Gene3D" id="2.130.10.10">
    <property type="entry name" value="YVTN repeat-like/Quinoprotein amine dehydrogenase"/>
    <property type="match status" value="2"/>
</dbReference>
<feature type="domain" description="PorZ N-terminal beta-propeller" evidence="1">
    <location>
        <begin position="57"/>
        <end position="209"/>
    </location>
</feature>
<name>A0A9D9H236_9BACT</name>